<keyword evidence="11 14" id="KW-0472">Membrane</keyword>
<evidence type="ECO:0000256" key="1">
    <source>
        <dbReference type="ARBA" id="ARBA00001971"/>
    </source>
</evidence>
<dbReference type="Gene3D" id="1.10.630.10">
    <property type="entry name" value="Cytochrome P450"/>
    <property type="match status" value="1"/>
</dbReference>
<comment type="cofactor">
    <cofactor evidence="1 12">
        <name>heme</name>
        <dbReference type="ChEBI" id="CHEBI:30413"/>
    </cofactor>
</comment>
<dbReference type="InterPro" id="IPR036396">
    <property type="entry name" value="Cyt_P450_sf"/>
</dbReference>
<keyword evidence="9 12" id="KW-0408">Iron</keyword>
<keyword evidence="7 14" id="KW-1133">Transmembrane helix</keyword>
<gene>
    <name evidence="15" type="ORF">FNV43_RR07300</name>
</gene>
<dbReference type="InterPro" id="IPR017972">
    <property type="entry name" value="Cyt_P450_CS"/>
</dbReference>
<keyword evidence="10 13" id="KW-0503">Monooxygenase</keyword>
<keyword evidence="8 13" id="KW-0560">Oxidoreductase</keyword>
<evidence type="ECO:0000256" key="4">
    <source>
        <dbReference type="ARBA" id="ARBA00022617"/>
    </source>
</evidence>
<dbReference type="SUPFAM" id="SSF48264">
    <property type="entry name" value="Cytochrome P450"/>
    <property type="match status" value="1"/>
</dbReference>
<evidence type="ECO:0000313" key="15">
    <source>
        <dbReference type="EMBL" id="KAF3451207.1"/>
    </source>
</evidence>
<dbReference type="GO" id="GO:0016705">
    <property type="term" value="F:oxidoreductase activity, acting on paired donors, with incorporation or reduction of molecular oxygen"/>
    <property type="evidence" value="ECO:0007669"/>
    <property type="project" value="InterPro"/>
</dbReference>
<feature type="transmembrane region" description="Helical" evidence="14">
    <location>
        <begin position="6"/>
        <end position="27"/>
    </location>
</feature>
<evidence type="ECO:0000256" key="11">
    <source>
        <dbReference type="ARBA" id="ARBA00023136"/>
    </source>
</evidence>
<evidence type="ECO:0000256" key="8">
    <source>
        <dbReference type="ARBA" id="ARBA00023002"/>
    </source>
</evidence>
<keyword evidence="6 12" id="KW-0479">Metal-binding</keyword>
<feature type="binding site" description="axial binding residue" evidence="12">
    <location>
        <position position="452"/>
    </location>
    <ligand>
        <name>heme</name>
        <dbReference type="ChEBI" id="CHEBI:30413"/>
    </ligand>
    <ligandPart>
        <name>Fe</name>
        <dbReference type="ChEBI" id="CHEBI:18248"/>
    </ligandPart>
</feature>
<evidence type="ECO:0000256" key="14">
    <source>
        <dbReference type="SAM" id="Phobius"/>
    </source>
</evidence>
<dbReference type="PROSITE" id="PS00086">
    <property type="entry name" value="CYTOCHROME_P450"/>
    <property type="match status" value="1"/>
</dbReference>
<reference evidence="15" key="1">
    <citation type="submission" date="2020-03" db="EMBL/GenBank/DDBJ databases">
        <title>A high-quality chromosome-level genome assembly of a woody plant with both climbing and erect habits, Rhamnella rubrinervis.</title>
        <authorList>
            <person name="Lu Z."/>
            <person name="Yang Y."/>
            <person name="Zhu X."/>
            <person name="Sun Y."/>
        </authorList>
    </citation>
    <scope>NUCLEOTIDE SEQUENCE</scope>
    <source>
        <strain evidence="15">BYM</strain>
        <tissue evidence="15">Leaf</tissue>
    </source>
</reference>
<dbReference type="InterPro" id="IPR002401">
    <property type="entry name" value="Cyt_P450_E_grp-I"/>
</dbReference>
<keyword evidence="16" id="KW-1185">Reference proteome</keyword>
<dbReference type="GO" id="GO:0016020">
    <property type="term" value="C:membrane"/>
    <property type="evidence" value="ECO:0007669"/>
    <property type="project" value="UniProtKB-SubCell"/>
</dbReference>
<evidence type="ECO:0000256" key="6">
    <source>
        <dbReference type="ARBA" id="ARBA00022723"/>
    </source>
</evidence>
<name>A0A8K0MM85_9ROSA</name>
<dbReference type="PRINTS" id="PR00385">
    <property type="entry name" value="P450"/>
</dbReference>
<evidence type="ECO:0000313" key="16">
    <source>
        <dbReference type="Proteomes" id="UP000796880"/>
    </source>
</evidence>
<evidence type="ECO:0000256" key="10">
    <source>
        <dbReference type="ARBA" id="ARBA00023033"/>
    </source>
</evidence>
<evidence type="ECO:0008006" key="17">
    <source>
        <dbReference type="Google" id="ProtNLM"/>
    </source>
</evidence>
<dbReference type="FunFam" id="1.10.630.10:FF:000008">
    <property type="entry name" value="Cytochrome P450 71D8"/>
    <property type="match status" value="1"/>
</dbReference>
<keyword evidence="5 14" id="KW-0812">Transmembrane</keyword>
<dbReference type="InterPro" id="IPR001128">
    <property type="entry name" value="Cyt_P450"/>
</dbReference>
<dbReference type="PANTHER" id="PTHR47955:SF9">
    <property type="entry name" value="PREMNASPIRODIENE OXYGENASE-LIKE"/>
    <property type="match status" value="1"/>
</dbReference>
<evidence type="ECO:0000256" key="9">
    <source>
        <dbReference type="ARBA" id="ARBA00023004"/>
    </source>
</evidence>
<dbReference type="GO" id="GO:0020037">
    <property type="term" value="F:heme binding"/>
    <property type="evidence" value="ECO:0007669"/>
    <property type="project" value="InterPro"/>
</dbReference>
<comment type="similarity">
    <text evidence="3 13">Belongs to the cytochrome P450 family.</text>
</comment>
<dbReference type="GO" id="GO:0005506">
    <property type="term" value="F:iron ion binding"/>
    <property type="evidence" value="ECO:0007669"/>
    <property type="project" value="InterPro"/>
</dbReference>
<dbReference type="Proteomes" id="UP000796880">
    <property type="component" value="Unassembled WGS sequence"/>
</dbReference>
<dbReference type="EMBL" id="VOIH02000003">
    <property type="protein sequence ID" value="KAF3451207.1"/>
    <property type="molecule type" value="Genomic_DNA"/>
</dbReference>
<evidence type="ECO:0000256" key="2">
    <source>
        <dbReference type="ARBA" id="ARBA00004370"/>
    </source>
</evidence>
<evidence type="ECO:0000256" key="7">
    <source>
        <dbReference type="ARBA" id="ARBA00022989"/>
    </source>
</evidence>
<evidence type="ECO:0000256" key="13">
    <source>
        <dbReference type="RuleBase" id="RU000461"/>
    </source>
</evidence>
<dbReference type="PRINTS" id="PR00463">
    <property type="entry name" value="EP450I"/>
</dbReference>
<protein>
    <recommendedName>
        <fullName evidence="17">Cytochrome P450</fullName>
    </recommendedName>
</protein>
<evidence type="ECO:0000256" key="12">
    <source>
        <dbReference type="PIRSR" id="PIRSR602401-1"/>
    </source>
</evidence>
<keyword evidence="4 12" id="KW-0349">Heme</keyword>
<dbReference type="AlphaFoldDB" id="A0A8K0MM85"/>
<dbReference type="OrthoDB" id="2789670at2759"/>
<dbReference type="CDD" id="cd11072">
    <property type="entry name" value="CYP71-like"/>
    <property type="match status" value="1"/>
</dbReference>
<sequence length="516" mass="58443">MEFQLQSYPLPLTIISLVLFSLFCWLVKRSRSAKKTSHQNLPPGPWKLPIIGNLHNLVGSLPHHALRKLARKHGPLMHLQLGQVSAVIVSSPRMAREITKTHDLSFAHRPQLLASEVLTYGGKDVAFSPYGEYWRQMRKLCTVELLSTKRVRSFSSIREEEVWKLIVSIRSSAGSINLTEKVFSLTSSITCRAAFANKFRDRDAFVSLVEEAISLMGGFDLADLFPSNKFLQMTSRMRARLEKIQCMIDGILENVILEHKEDRIVAKDNVEDLEPWEEDLVDVLLRLQQSGSFDFSITTDSIKAVIMDIFVGGTDTSSTIVEWAMAEMMKNPRVMNKAQSEVRKFHHGNKGLIYEKDIDKLSYLKLVIKETMRLHPPLPLLLPRECREACNVDGYEIPLKTKVIVNAWAIGRDPEYWDDAESFVPERFDGSSIDYKGTDLEYIPFGAGRRMCPGVAFGVVNVELPLVNLLYHFNWELFNGMKPENLDMTEAFGASVGRKNNLYLTATSLISTGSIL</sequence>
<evidence type="ECO:0000256" key="5">
    <source>
        <dbReference type="ARBA" id="ARBA00022692"/>
    </source>
</evidence>
<dbReference type="GO" id="GO:0004497">
    <property type="term" value="F:monooxygenase activity"/>
    <property type="evidence" value="ECO:0007669"/>
    <property type="project" value="UniProtKB-KW"/>
</dbReference>
<organism evidence="15 16">
    <name type="scientific">Rhamnella rubrinervis</name>
    <dbReference type="NCBI Taxonomy" id="2594499"/>
    <lineage>
        <taxon>Eukaryota</taxon>
        <taxon>Viridiplantae</taxon>
        <taxon>Streptophyta</taxon>
        <taxon>Embryophyta</taxon>
        <taxon>Tracheophyta</taxon>
        <taxon>Spermatophyta</taxon>
        <taxon>Magnoliopsida</taxon>
        <taxon>eudicotyledons</taxon>
        <taxon>Gunneridae</taxon>
        <taxon>Pentapetalae</taxon>
        <taxon>rosids</taxon>
        <taxon>fabids</taxon>
        <taxon>Rosales</taxon>
        <taxon>Rhamnaceae</taxon>
        <taxon>rhamnoid group</taxon>
        <taxon>Rhamneae</taxon>
        <taxon>Rhamnella</taxon>
    </lineage>
</organism>
<proteinExistence type="inferred from homology"/>
<dbReference type="Pfam" id="PF00067">
    <property type="entry name" value="p450"/>
    <property type="match status" value="1"/>
</dbReference>
<comment type="subcellular location">
    <subcellularLocation>
        <location evidence="2">Membrane</location>
    </subcellularLocation>
</comment>
<evidence type="ECO:0000256" key="3">
    <source>
        <dbReference type="ARBA" id="ARBA00010617"/>
    </source>
</evidence>
<accession>A0A8K0MM85</accession>
<comment type="caution">
    <text evidence="15">The sequence shown here is derived from an EMBL/GenBank/DDBJ whole genome shotgun (WGS) entry which is preliminary data.</text>
</comment>
<dbReference type="PANTHER" id="PTHR47955">
    <property type="entry name" value="CYTOCHROME P450 FAMILY 71 PROTEIN"/>
    <property type="match status" value="1"/>
</dbReference>